<evidence type="ECO:0000256" key="1">
    <source>
        <dbReference type="ARBA" id="ARBA00022475"/>
    </source>
</evidence>
<dbReference type="GO" id="GO:0005886">
    <property type="term" value="C:plasma membrane"/>
    <property type="evidence" value="ECO:0007669"/>
    <property type="project" value="UniProtKB-SubCell"/>
</dbReference>
<dbReference type="EMBL" id="JABJXA010000020">
    <property type="protein sequence ID" value="MBB1258289.1"/>
    <property type="molecule type" value="Genomic_DNA"/>
</dbReference>
<evidence type="ECO:0000256" key="3">
    <source>
        <dbReference type="ARBA" id="ARBA00022989"/>
    </source>
</evidence>
<dbReference type="InterPro" id="IPR003770">
    <property type="entry name" value="MLTG-like"/>
</dbReference>
<dbReference type="Proteomes" id="UP000517765">
    <property type="component" value="Unassembled WGS sequence"/>
</dbReference>
<dbReference type="AlphaFoldDB" id="A0A7W3WTL3"/>
<evidence type="ECO:0000313" key="9">
    <source>
        <dbReference type="EMBL" id="MBB1258289.1"/>
    </source>
</evidence>
<feature type="compositionally biased region" description="Acidic residues" evidence="8">
    <location>
        <begin position="283"/>
        <end position="292"/>
    </location>
</feature>
<dbReference type="NCBIfam" id="TIGR00247">
    <property type="entry name" value="endolytic transglycosylase MltG"/>
    <property type="match status" value="1"/>
</dbReference>
<evidence type="ECO:0000256" key="7">
    <source>
        <dbReference type="HAMAP-Rule" id="MF_02065"/>
    </source>
</evidence>
<feature type="compositionally biased region" description="Basic residues" evidence="8">
    <location>
        <begin position="301"/>
        <end position="311"/>
    </location>
</feature>
<keyword evidence="2 7" id="KW-0812">Transmembrane</keyword>
<evidence type="ECO:0000256" key="8">
    <source>
        <dbReference type="SAM" id="MobiDB-lite"/>
    </source>
</evidence>
<accession>A0A7W3WTL3</accession>
<evidence type="ECO:0000256" key="5">
    <source>
        <dbReference type="ARBA" id="ARBA00023239"/>
    </source>
</evidence>
<evidence type="ECO:0000256" key="6">
    <source>
        <dbReference type="ARBA" id="ARBA00023316"/>
    </source>
</evidence>
<keyword evidence="4 7" id="KW-0472">Membrane</keyword>
<dbReference type="HAMAP" id="MF_02065">
    <property type="entry name" value="MltG"/>
    <property type="match status" value="1"/>
</dbReference>
<dbReference type="GO" id="GO:0009252">
    <property type="term" value="P:peptidoglycan biosynthetic process"/>
    <property type="evidence" value="ECO:0007669"/>
    <property type="project" value="UniProtKB-UniRule"/>
</dbReference>
<gene>
    <name evidence="7 9" type="primary">mltG</name>
    <name evidence="9" type="ORF">H3147_05530</name>
</gene>
<evidence type="ECO:0000256" key="4">
    <source>
        <dbReference type="ARBA" id="ARBA00023136"/>
    </source>
</evidence>
<keyword evidence="1 7" id="KW-1003">Cell membrane</keyword>
<dbReference type="PANTHER" id="PTHR30518">
    <property type="entry name" value="ENDOLYTIC MUREIN TRANSGLYCOSYLASE"/>
    <property type="match status" value="1"/>
</dbReference>
<dbReference type="CDD" id="cd08010">
    <property type="entry name" value="MltG_like"/>
    <property type="match status" value="1"/>
</dbReference>
<comment type="function">
    <text evidence="7">Functions as a peptidoglycan terminase that cleaves nascent peptidoglycan strands endolytically to terminate their elongation.</text>
</comment>
<evidence type="ECO:0000256" key="2">
    <source>
        <dbReference type="ARBA" id="ARBA00022692"/>
    </source>
</evidence>
<keyword evidence="5 7" id="KW-0456">Lyase</keyword>
<dbReference type="PANTHER" id="PTHR30518:SF2">
    <property type="entry name" value="ENDOLYTIC MUREIN TRANSGLYCOSYLASE"/>
    <property type="match status" value="1"/>
</dbReference>
<keyword evidence="3 7" id="KW-1133">Transmembrane helix</keyword>
<feature type="transmembrane region" description="Helical" evidence="7">
    <location>
        <begin position="316"/>
        <end position="337"/>
    </location>
</feature>
<feature type="site" description="Important for catalytic activity" evidence="7">
    <location>
        <position position="535"/>
    </location>
</feature>
<sequence>MTEYGRGHGSQPWHPEDPLYGDRGWDAAQQQPGWDQHGGQPQHYQDPHHGHGSHGAHGSHGQEPHGQNQHGQNAHGQYGEQYDNQYDNQYGRQQGWQQPGGGHGYPVDPESGYHPANGQQPGQAADAHYGGYADQNHGGYADQPHAHQSHGGYDGRQHNAHDPYATGAGYADPADPYGQNYGYQDPAVRPDTYATPDAYPPPRPPHGRGQEATRPPGPDPETGWDPGPELDDHAFFATGDPPRPAHSPHDDAPEKAGPRTGRAGRRRAAEEPDEPADLGPDGTDPDEDVDDGDGPHDGGRRSGRSRRGSARRKNGMACLIVAVVLVGGVGGAGYYAYTLYKERFASAPDYAGQGSGEVQVTVPEGANLGTIARILEQEGVVKSAAAFVSASARNQDALRIQAGTYVMRKEMSAAAAVELMLNPASQSGLIIPEGLRASRIYQLIDERTESPEGTTEKAAEKTDLGLPSWANGKVEGFLFPSRYSVTKNSEPAEVLKEMVKRAKAEFRKVDLETNARKVNRSPYEVLIIASLIQAEAQEDEEFGKVSRVIYNRLEPGNSATNGKLDFDSTINYALGRSTLDVSVTDTKLDHPYNTYRNAGLPPGPIDNPGHQAIEAALNPTKGDWLYFVTVKPGDTRFTSDFADHNKNVRDFNEEQRKKREAGE</sequence>
<name>A0A7W3WTL3_9ACTN</name>
<dbReference type="RefSeq" id="WP_181356230.1">
    <property type="nucleotide sequence ID" value="NZ_JABJXA010000020.1"/>
</dbReference>
<comment type="similarity">
    <text evidence="7">Belongs to the transglycosylase MltG family.</text>
</comment>
<dbReference type="GO" id="GO:0071555">
    <property type="term" value="P:cell wall organization"/>
    <property type="evidence" value="ECO:0007669"/>
    <property type="project" value="UniProtKB-KW"/>
</dbReference>
<proteinExistence type="inferred from homology"/>
<keyword evidence="6 7" id="KW-0961">Cell wall biogenesis/degradation</keyword>
<organism evidence="9 10">
    <name type="scientific">Streptomyces alkaliterrae</name>
    <dbReference type="NCBI Taxonomy" id="2213162"/>
    <lineage>
        <taxon>Bacteria</taxon>
        <taxon>Bacillati</taxon>
        <taxon>Actinomycetota</taxon>
        <taxon>Actinomycetes</taxon>
        <taxon>Kitasatosporales</taxon>
        <taxon>Streptomycetaceae</taxon>
        <taxon>Streptomyces</taxon>
    </lineage>
</organism>
<feature type="region of interest" description="Disordered" evidence="8">
    <location>
        <begin position="1"/>
        <end position="311"/>
    </location>
</feature>
<comment type="catalytic activity">
    <reaction evidence="7">
        <text>a peptidoglycan chain = a peptidoglycan chain with N-acetyl-1,6-anhydromuramyl-[peptide] at the reducing end + a peptidoglycan chain with N-acetylglucosamine at the non-reducing end.</text>
        <dbReference type="EC" id="4.2.2.29"/>
    </reaction>
</comment>
<feature type="compositionally biased region" description="Low complexity" evidence="8">
    <location>
        <begin position="59"/>
        <end position="79"/>
    </location>
</feature>
<dbReference type="GO" id="GO:0008932">
    <property type="term" value="F:lytic endotransglycosylase activity"/>
    <property type="evidence" value="ECO:0007669"/>
    <property type="project" value="UniProtKB-UniRule"/>
</dbReference>
<protein>
    <recommendedName>
        <fullName evidence="7">Endolytic murein transglycosylase</fullName>
        <ecNumber evidence="7">4.2.2.29</ecNumber>
    </recommendedName>
    <alternativeName>
        <fullName evidence="7">Peptidoglycan lytic transglycosylase</fullName>
    </alternativeName>
    <alternativeName>
        <fullName evidence="7">Peptidoglycan polymerization terminase</fullName>
    </alternativeName>
</protein>
<dbReference type="Pfam" id="PF02618">
    <property type="entry name" value="YceG"/>
    <property type="match status" value="1"/>
</dbReference>
<dbReference type="Gene3D" id="3.30.160.60">
    <property type="entry name" value="Classic Zinc Finger"/>
    <property type="match status" value="1"/>
</dbReference>
<dbReference type="Gene3D" id="3.30.1490.480">
    <property type="entry name" value="Endolytic murein transglycosylase"/>
    <property type="match status" value="1"/>
</dbReference>
<feature type="compositionally biased region" description="Basic and acidic residues" evidence="8">
    <location>
        <begin position="247"/>
        <end position="257"/>
    </location>
</feature>
<comment type="caution">
    <text evidence="9">The sequence shown here is derived from an EMBL/GenBank/DDBJ whole genome shotgun (WGS) entry which is preliminary data.</text>
</comment>
<comment type="subcellular location">
    <subcellularLocation>
        <location evidence="7">Cell membrane</location>
        <topology evidence="7">Single-pass membrane protein</topology>
    </subcellularLocation>
</comment>
<evidence type="ECO:0000313" key="10">
    <source>
        <dbReference type="Proteomes" id="UP000517765"/>
    </source>
</evidence>
<reference evidence="10" key="1">
    <citation type="submission" date="2020-05" db="EMBL/GenBank/DDBJ databases">
        <title>Classification of alakaliphilic streptomycetes isolated from an alkaline soil next to Lonar Crater, India and a proposal for the recognition of Streptomyces alkaliterrae sp. nov.</title>
        <authorList>
            <person name="Golinska P."/>
        </authorList>
    </citation>
    <scope>NUCLEOTIDE SEQUENCE [LARGE SCALE GENOMIC DNA]</scope>
    <source>
        <strain evidence="10">OF8</strain>
    </source>
</reference>
<dbReference type="EC" id="4.2.2.29" evidence="7"/>